<evidence type="ECO:0000313" key="2">
    <source>
        <dbReference type="EnsemblProtists" id="EOD16832"/>
    </source>
</evidence>
<evidence type="ECO:0000256" key="1">
    <source>
        <dbReference type="SAM" id="MobiDB-lite"/>
    </source>
</evidence>
<dbReference type="InterPro" id="IPR052654">
    <property type="entry name" value="CS_Sulfotransferase"/>
</dbReference>
<dbReference type="RefSeq" id="XP_005769261.1">
    <property type="nucleotide sequence ID" value="XM_005769204.1"/>
</dbReference>
<organism evidence="2 3">
    <name type="scientific">Emiliania huxleyi (strain CCMP1516)</name>
    <dbReference type="NCBI Taxonomy" id="280463"/>
    <lineage>
        <taxon>Eukaryota</taxon>
        <taxon>Haptista</taxon>
        <taxon>Haptophyta</taxon>
        <taxon>Prymnesiophyceae</taxon>
        <taxon>Isochrysidales</taxon>
        <taxon>Noelaerhabdaceae</taxon>
        <taxon>Emiliania</taxon>
    </lineage>
</organism>
<dbReference type="GeneID" id="17262992"/>
<name>A0A0D3IZZ7_EMIH1</name>
<keyword evidence="3" id="KW-1185">Reference proteome</keyword>
<dbReference type="SUPFAM" id="SSF52540">
    <property type="entry name" value="P-loop containing nucleoside triphosphate hydrolases"/>
    <property type="match status" value="1"/>
</dbReference>
<feature type="region of interest" description="Disordered" evidence="1">
    <location>
        <begin position="267"/>
        <end position="292"/>
    </location>
</feature>
<feature type="compositionally biased region" description="Basic and acidic residues" evidence="1">
    <location>
        <begin position="269"/>
        <end position="292"/>
    </location>
</feature>
<dbReference type="AlphaFoldDB" id="A0A0D3IZZ7"/>
<evidence type="ECO:0000313" key="3">
    <source>
        <dbReference type="Proteomes" id="UP000013827"/>
    </source>
</evidence>
<protein>
    <submittedName>
        <fullName evidence="2">Uncharacterized protein</fullName>
    </submittedName>
</protein>
<dbReference type="PANTHER" id="PTHR15723">
    <property type="entry name" value="CARBOHYDRATE SULFOTRANSFERASE 15"/>
    <property type="match status" value="1"/>
</dbReference>
<dbReference type="GO" id="GO:0050659">
    <property type="term" value="F:N-acetylgalactosamine 4-sulfate 6-O-sulfotransferase activity"/>
    <property type="evidence" value="ECO:0007669"/>
    <property type="project" value="TreeGrafter"/>
</dbReference>
<accession>A0A0D3IZZ7</accession>
<reference evidence="2" key="2">
    <citation type="submission" date="2024-10" db="UniProtKB">
        <authorList>
            <consortium name="EnsemblProtists"/>
        </authorList>
    </citation>
    <scope>IDENTIFICATION</scope>
</reference>
<dbReference type="Gene3D" id="3.40.50.300">
    <property type="entry name" value="P-loop containing nucleotide triphosphate hydrolases"/>
    <property type="match status" value="2"/>
</dbReference>
<dbReference type="KEGG" id="ehx:EMIHUDRAFT_210417"/>
<dbReference type="PaxDb" id="2903-EOD16832"/>
<dbReference type="Proteomes" id="UP000013827">
    <property type="component" value="Unassembled WGS sequence"/>
</dbReference>
<dbReference type="EnsemblProtists" id="EOD16832">
    <property type="protein sequence ID" value="EOD16832"/>
    <property type="gene ID" value="EMIHUDRAFT_210417"/>
</dbReference>
<dbReference type="GO" id="GO:0019319">
    <property type="term" value="P:hexose biosynthetic process"/>
    <property type="evidence" value="ECO:0007669"/>
    <property type="project" value="TreeGrafter"/>
</dbReference>
<dbReference type="PANTHER" id="PTHR15723:SF0">
    <property type="entry name" value="CARBOHYDRATE SULFOTRANSFERASE 15"/>
    <property type="match status" value="1"/>
</dbReference>
<reference evidence="3" key="1">
    <citation type="journal article" date="2013" name="Nature">
        <title>Pan genome of the phytoplankton Emiliania underpins its global distribution.</title>
        <authorList>
            <person name="Read B.A."/>
            <person name="Kegel J."/>
            <person name="Klute M.J."/>
            <person name="Kuo A."/>
            <person name="Lefebvre S.C."/>
            <person name="Maumus F."/>
            <person name="Mayer C."/>
            <person name="Miller J."/>
            <person name="Monier A."/>
            <person name="Salamov A."/>
            <person name="Young J."/>
            <person name="Aguilar M."/>
            <person name="Claverie J.M."/>
            <person name="Frickenhaus S."/>
            <person name="Gonzalez K."/>
            <person name="Herman E.K."/>
            <person name="Lin Y.C."/>
            <person name="Napier J."/>
            <person name="Ogata H."/>
            <person name="Sarno A.F."/>
            <person name="Shmutz J."/>
            <person name="Schroeder D."/>
            <person name="de Vargas C."/>
            <person name="Verret F."/>
            <person name="von Dassow P."/>
            <person name="Valentin K."/>
            <person name="Van de Peer Y."/>
            <person name="Wheeler G."/>
            <person name="Dacks J.B."/>
            <person name="Delwiche C.F."/>
            <person name="Dyhrman S.T."/>
            <person name="Glockner G."/>
            <person name="John U."/>
            <person name="Richards T."/>
            <person name="Worden A.Z."/>
            <person name="Zhang X."/>
            <person name="Grigoriev I.V."/>
            <person name="Allen A.E."/>
            <person name="Bidle K."/>
            <person name="Borodovsky M."/>
            <person name="Bowler C."/>
            <person name="Brownlee C."/>
            <person name="Cock J.M."/>
            <person name="Elias M."/>
            <person name="Gladyshev V.N."/>
            <person name="Groth M."/>
            <person name="Guda C."/>
            <person name="Hadaegh A."/>
            <person name="Iglesias-Rodriguez M.D."/>
            <person name="Jenkins J."/>
            <person name="Jones B.M."/>
            <person name="Lawson T."/>
            <person name="Leese F."/>
            <person name="Lindquist E."/>
            <person name="Lobanov A."/>
            <person name="Lomsadze A."/>
            <person name="Malik S.B."/>
            <person name="Marsh M.E."/>
            <person name="Mackinder L."/>
            <person name="Mock T."/>
            <person name="Mueller-Roeber B."/>
            <person name="Pagarete A."/>
            <person name="Parker M."/>
            <person name="Probert I."/>
            <person name="Quesneville H."/>
            <person name="Raines C."/>
            <person name="Rensing S.A."/>
            <person name="Riano-Pachon D.M."/>
            <person name="Richier S."/>
            <person name="Rokitta S."/>
            <person name="Shiraiwa Y."/>
            <person name="Soanes D.M."/>
            <person name="van der Giezen M."/>
            <person name="Wahlund T.M."/>
            <person name="Williams B."/>
            <person name="Wilson W."/>
            <person name="Wolfe G."/>
            <person name="Wurch L.L."/>
        </authorList>
    </citation>
    <scope>NUCLEOTIDE SEQUENCE</scope>
</reference>
<dbReference type="InterPro" id="IPR027417">
    <property type="entry name" value="P-loop_NTPase"/>
</dbReference>
<sequence length="327" mass="36608">MTHSPHTPLPLSTRLAEVRAAAPDVFAELPLPLQPSLASPCWRRNETSRLRCLPAFFVAGALQSGTADLWRRLKAHSLIPSRHDALSHWWTNHPRSRAGNFETYTSRFSGDATLAALDAAPDSLLGDASPASFTFMFAESLRLHYRYLDAFDACYRECKANPPQRGAPSACANRKKGSDGGYRADHCYGRATAATSPLSFNLPAFATTLLPALRVVGMYSAFLPEWQAYFAPERLLVLPSSEHFARPMRSTRLVWRWLGLREASQQEEADARRVKEGDELEQTVRRHGEAPAHHSRAVRAFYAPFNRDLAEALDDRRFYRGNWGAPS</sequence>
<dbReference type="HOGENOM" id="CLU_073722_0_0_1"/>
<proteinExistence type="predicted"/>